<reference evidence="1 2" key="1">
    <citation type="submission" date="2017-09" db="EMBL/GenBank/DDBJ databases">
        <title>Depth-based differentiation of microbial function through sediment-hosted aquifers and enrichment of novel symbionts in the deep terrestrial subsurface.</title>
        <authorList>
            <person name="Probst A.J."/>
            <person name="Ladd B."/>
            <person name="Jarett J.K."/>
            <person name="Geller-Mcgrath D.E."/>
            <person name="Sieber C.M."/>
            <person name="Emerson J.B."/>
            <person name="Anantharaman K."/>
            <person name="Thomas B.C."/>
            <person name="Malmstrom R."/>
            <person name="Stieglmeier M."/>
            <person name="Klingl A."/>
            <person name="Woyke T."/>
            <person name="Ryan C.M."/>
            <person name="Banfield J.F."/>
        </authorList>
    </citation>
    <scope>NUCLEOTIDE SEQUENCE [LARGE SCALE GENOMIC DNA]</scope>
    <source>
        <strain evidence="1">CG17_big_fil_post_rev_8_21_14_2_50_48_46</strain>
    </source>
</reference>
<dbReference type="EMBL" id="PFFQ01000031">
    <property type="protein sequence ID" value="PIW16993.1"/>
    <property type="molecule type" value="Genomic_DNA"/>
</dbReference>
<evidence type="ECO:0000313" key="2">
    <source>
        <dbReference type="Proteomes" id="UP000231019"/>
    </source>
</evidence>
<sequence>MEKLDPHFARLLRFHPKQSLNTTENTIYGLWPDFSLAYLNPGWFRFAAENKGEPQISETWGLGRSIFEAIPKELKIFYQSHYQTCLESGTLWQHSYECSSPEICRELIQFVYPLGKREGLLLIHSSHLSQKHKDKAHRPLHQAYRDPNGLLHQCAVCRRVRNQQATERWDWVSDWVRQTPEKTSHTYCAGCYGHYFQYDLHTKEQG</sequence>
<proteinExistence type="predicted"/>
<evidence type="ECO:0000313" key="1">
    <source>
        <dbReference type="EMBL" id="PIW16993.1"/>
    </source>
</evidence>
<comment type="caution">
    <text evidence="1">The sequence shown here is derived from an EMBL/GenBank/DDBJ whole genome shotgun (WGS) entry which is preliminary data.</text>
</comment>
<protein>
    <submittedName>
        <fullName evidence="1">Uncharacterized protein</fullName>
    </submittedName>
</protein>
<dbReference type="Proteomes" id="UP000231019">
    <property type="component" value="Unassembled WGS sequence"/>
</dbReference>
<dbReference type="AlphaFoldDB" id="A0A2M7G4Y3"/>
<gene>
    <name evidence="1" type="ORF">COW36_10145</name>
</gene>
<organism evidence="1 2">
    <name type="scientific">bacterium (Candidatus Blackallbacteria) CG17_big_fil_post_rev_8_21_14_2_50_48_46</name>
    <dbReference type="NCBI Taxonomy" id="2014261"/>
    <lineage>
        <taxon>Bacteria</taxon>
        <taxon>Candidatus Blackallbacteria</taxon>
    </lineage>
</organism>
<accession>A0A2M7G4Y3</accession>
<name>A0A2M7G4Y3_9BACT</name>